<evidence type="ECO:0000313" key="2">
    <source>
        <dbReference type="EMBL" id="AXY68692.1"/>
    </source>
</evidence>
<reference evidence="3" key="1">
    <citation type="submission" date="2018-09" db="EMBL/GenBank/DDBJ databases">
        <title>Complete genome sequence of thermophilic cyanobacteria strain Thermosynechococcus elongatus PKUAC-SCTE542.</title>
        <authorList>
            <person name="Liang Y."/>
            <person name="Tang J."/>
            <person name="Daroch M."/>
        </authorList>
    </citation>
    <scope>NUCLEOTIDE SEQUENCE [LARGE SCALE GENOMIC DNA]</scope>
    <source>
        <strain evidence="3">E542</strain>
    </source>
</reference>
<dbReference type="PANTHER" id="PTHR33258:SF1">
    <property type="entry name" value="TRANSPOSASE INSL FOR INSERTION SEQUENCE ELEMENT IS186A-RELATED"/>
    <property type="match status" value="1"/>
</dbReference>
<dbReference type="SUPFAM" id="SSF53098">
    <property type="entry name" value="Ribonuclease H-like"/>
    <property type="match status" value="1"/>
</dbReference>
<feature type="domain" description="Transposase IS4-like" evidence="1">
    <location>
        <begin position="101"/>
        <end position="269"/>
    </location>
</feature>
<evidence type="ECO:0000259" key="1">
    <source>
        <dbReference type="Pfam" id="PF01609"/>
    </source>
</evidence>
<dbReference type="EMBL" id="CP032152">
    <property type="protein sequence ID" value="AXY68692.1"/>
    <property type="molecule type" value="Genomic_DNA"/>
</dbReference>
<evidence type="ECO:0000313" key="3">
    <source>
        <dbReference type="Proteomes" id="UP000261812"/>
    </source>
</evidence>
<protein>
    <submittedName>
        <fullName evidence="2">Transposase</fullName>
    </submittedName>
</protein>
<keyword evidence="3" id="KW-1185">Reference proteome</keyword>
<dbReference type="RefSeq" id="WP_181496863.1">
    <property type="nucleotide sequence ID" value="NZ_CP032152.1"/>
</dbReference>
<organism evidence="2 3">
    <name type="scientific">Thermosynechococcus sichuanensis E542</name>
    <dbReference type="NCBI Taxonomy" id="2016101"/>
    <lineage>
        <taxon>Bacteria</taxon>
        <taxon>Bacillati</taxon>
        <taxon>Cyanobacteriota</taxon>
        <taxon>Cyanophyceae</taxon>
        <taxon>Acaryochloridales</taxon>
        <taxon>Thermosynechococcaceae</taxon>
        <taxon>Thermosynechococcus</taxon>
        <taxon>Thermosynechococcus sichuanensis</taxon>
    </lineage>
</organism>
<dbReference type="Pfam" id="PF01609">
    <property type="entry name" value="DDE_Tnp_1"/>
    <property type="match status" value="1"/>
</dbReference>
<proteinExistence type="predicted"/>
<dbReference type="KEGG" id="tsq:D3A95_04175"/>
<gene>
    <name evidence="2" type="ORF">D3A95_04175</name>
</gene>
<dbReference type="Proteomes" id="UP000261812">
    <property type="component" value="Chromosome"/>
</dbReference>
<dbReference type="PANTHER" id="PTHR33258">
    <property type="entry name" value="TRANSPOSASE INSL FOR INSERTION SEQUENCE ELEMENT IS186A-RELATED"/>
    <property type="match status" value="1"/>
</dbReference>
<sequence>MTMASFGTIVKSVLKLLSPCDYPVLNSQLLFKIWLTYILDGSLNSMRALFYRLNQSGIEVDMSTFSKANKTRESQCFQQIYSHLMLKVKQKHNCSGIVLFPVDSTVITLTSKLGYHQIQLLNGFSVTENLTSEAVRHDISFREEVIKMIPDNAVAIMDRGFASWKFLDELCEAKRKFIVRIKNNMRTEVNHDRYRVVHFWDIDSKTEFRIATNLWDLTDEEVAELYRQRWAIENLWKFLKMHLSLDRLITKSVNGVVNQIYMVLIAYLILELVDVPEYFGRKLLDKLRYVQLELSRRCSIVHWSFDWQPELRVA</sequence>
<name>A0A3B7MFM7_9CYAN</name>
<dbReference type="InterPro" id="IPR002559">
    <property type="entry name" value="Transposase_11"/>
</dbReference>
<dbReference type="AlphaFoldDB" id="A0A3B7MFM7"/>
<dbReference type="InterPro" id="IPR012337">
    <property type="entry name" value="RNaseH-like_sf"/>
</dbReference>
<dbReference type="GO" id="GO:0006313">
    <property type="term" value="P:DNA transposition"/>
    <property type="evidence" value="ECO:0007669"/>
    <property type="project" value="InterPro"/>
</dbReference>
<dbReference type="GO" id="GO:0004803">
    <property type="term" value="F:transposase activity"/>
    <property type="evidence" value="ECO:0007669"/>
    <property type="project" value="InterPro"/>
</dbReference>
<accession>A0A3B7MFM7</accession>
<dbReference type="GO" id="GO:0003677">
    <property type="term" value="F:DNA binding"/>
    <property type="evidence" value="ECO:0007669"/>
    <property type="project" value="InterPro"/>
</dbReference>